<dbReference type="KEGG" id="aprc:113852310"/>
<feature type="domain" description="PGG" evidence="3">
    <location>
        <begin position="320"/>
        <end position="430"/>
    </location>
</feature>
<keyword evidence="2" id="KW-0472">Membrane</keyword>
<sequence length="481" mass="53863">MQDKKGYTALALAAELIDDEKIAECMFTEGGDELLSIATHKGEIPLLLAAAKGHSHMTRYLFSVTPPSVFTGENKFLDLLLSQCIANEIFDVATAIVQHPNAKLLSLKKSDGNIAPIYELASTPSAFQSGAQLNLWEQFMYKILIVKNEKIHAFEDERIEIVSHVGTDYEDEPNTITEDAMLKAAKCGIVEFIETMMDANPALLMVEDRNKRGIFSHAILNRQEKLFQLIKKVKGSKEIITWSTDKFENNMLHLAADLGPPPYLVSISNAALQMQRELQWFVEVKNIVPRWYLGAKNVNEQVPLEVFIKAHEGLLKDARQWAKDTSSSFTLIGTLITTIMFAAAFTVPGGNKSDNGEPILLKEQYFQIFIISDAISLITSSSSVLMFIGILTSRYGEEDFLIRLPVQLLFGLVSLFFSVLSMLIAFCAALGLMLRGHRRMVLLTMLLALLPILVFVPSLLRLFAEISRSTLRSIRQIYRPQ</sequence>
<evidence type="ECO:0000313" key="4">
    <source>
        <dbReference type="Proteomes" id="UP000694853"/>
    </source>
</evidence>
<dbReference type="InterPro" id="IPR036770">
    <property type="entry name" value="Ankyrin_rpt-contain_sf"/>
</dbReference>
<reference evidence="4" key="1">
    <citation type="journal article" date="2019" name="Toxins">
        <title>Detection of Abrin-Like and Prepropulchellin-Like Toxin Genes and Transcripts Using Whole Genome Sequencing and Full-Length Transcript Sequencing of Abrus precatorius.</title>
        <authorList>
            <person name="Hovde B.T."/>
            <person name="Daligault H.E."/>
            <person name="Hanschen E.R."/>
            <person name="Kunde Y.A."/>
            <person name="Johnson M.B."/>
            <person name="Starkenburg S.R."/>
            <person name="Johnson S.L."/>
        </authorList>
    </citation>
    <scope>NUCLEOTIDE SEQUENCE [LARGE SCALE GENOMIC DNA]</scope>
</reference>
<dbReference type="PANTHER" id="PTHR24177">
    <property type="entry name" value="CASKIN"/>
    <property type="match status" value="1"/>
</dbReference>
<organism evidence="4 5">
    <name type="scientific">Abrus precatorius</name>
    <name type="common">Indian licorice</name>
    <name type="synonym">Glycine abrus</name>
    <dbReference type="NCBI Taxonomy" id="3816"/>
    <lineage>
        <taxon>Eukaryota</taxon>
        <taxon>Viridiplantae</taxon>
        <taxon>Streptophyta</taxon>
        <taxon>Embryophyta</taxon>
        <taxon>Tracheophyta</taxon>
        <taxon>Spermatophyta</taxon>
        <taxon>Magnoliopsida</taxon>
        <taxon>eudicotyledons</taxon>
        <taxon>Gunneridae</taxon>
        <taxon>Pentapetalae</taxon>
        <taxon>rosids</taxon>
        <taxon>fabids</taxon>
        <taxon>Fabales</taxon>
        <taxon>Fabaceae</taxon>
        <taxon>Papilionoideae</taxon>
        <taxon>50 kb inversion clade</taxon>
        <taxon>NPAAA clade</taxon>
        <taxon>indigoferoid/millettioid clade</taxon>
        <taxon>Abreae</taxon>
        <taxon>Abrus</taxon>
    </lineage>
</organism>
<dbReference type="GO" id="GO:0005886">
    <property type="term" value="C:plasma membrane"/>
    <property type="evidence" value="ECO:0007669"/>
    <property type="project" value="UniProtKB-SubCell"/>
</dbReference>
<evidence type="ECO:0000313" key="5">
    <source>
        <dbReference type="RefSeq" id="XP_027338344.1"/>
    </source>
</evidence>
<dbReference type="OrthoDB" id="1880601at2759"/>
<dbReference type="GeneID" id="113852310"/>
<evidence type="ECO:0000256" key="2">
    <source>
        <dbReference type="SAM" id="Phobius"/>
    </source>
</evidence>
<proteinExistence type="predicted"/>
<dbReference type="SUPFAM" id="SSF48403">
    <property type="entry name" value="Ankyrin repeat"/>
    <property type="match status" value="1"/>
</dbReference>
<accession>A0A8B8K4V8</accession>
<dbReference type="RefSeq" id="XP_027338344.1">
    <property type="nucleotide sequence ID" value="XM_027482543.1"/>
</dbReference>
<keyword evidence="2" id="KW-1133">Transmembrane helix</keyword>
<dbReference type="PANTHER" id="PTHR24177:SF329">
    <property type="entry name" value="ANKYRIN REPEAT PROTEIN"/>
    <property type="match status" value="1"/>
</dbReference>
<keyword evidence="2" id="KW-0812">Transmembrane</keyword>
<feature type="transmembrane region" description="Helical" evidence="2">
    <location>
        <begin position="408"/>
        <end position="434"/>
    </location>
</feature>
<feature type="transmembrane region" description="Helical" evidence="2">
    <location>
        <begin position="365"/>
        <end position="388"/>
    </location>
</feature>
<feature type="transmembrane region" description="Helical" evidence="2">
    <location>
        <begin position="440"/>
        <end position="464"/>
    </location>
</feature>
<gene>
    <name evidence="5" type="primary">LOC113852310</name>
</gene>
<dbReference type="Gene3D" id="1.25.40.20">
    <property type="entry name" value="Ankyrin repeat-containing domain"/>
    <property type="match status" value="1"/>
</dbReference>
<keyword evidence="4" id="KW-1185">Reference proteome</keyword>
<name>A0A8B8K4V8_ABRPR</name>
<dbReference type="AlphaFoldDB" id="A0A8B8K4V8"/>
<comment type="subcellular location">
    <subcellularLocation>
        <location evidence="1">Cell membrane</location>
        <topology evidence="1">Peripheral membrane protein</topology>
    </subcellularLocation>
</comment>
<feature type="transmembrane region" description="Helical" evidence="2">
    <location>
        <begin position="328"/>
        <end position="345"/>
    </location>
</feature>
<evidence type="ECO:0000256" key="1">
    <source>
        <dbReference type="ARBA" id="ARBA00004202"/>
    </source>
</evidence>
<evidence type="ECO:0000259" key="3">
    <source>
        <dbReference type="Pfam" id="PF13962"/>
    </source>
</evidence>
<dbReference type="Proteomes" id="UP000694853">
    <property type="component" value="Unplaced"/>
</dbReference>
<reference evidence="5" key="2">
    <citation type="submission" date="2025-08" db="UniProtKB">
        <authorList>
            <consortium name="RefSeq"/>
        </authorList>
    </citation>
    <scope>IDENTIFICATION</scope>
    <source>
        <tissue evidence="5">Young leaves</tissue>
    </source>
</reference>
<dbReference type="Pfam" id="PF13962">
    <property type="entry name" value="PGG"/>
    <property type="match status" value="1"/>
</dbReference>
<protein>
    <submittedName>
        <fullName evidence="5">Ankyrin repeat-containing protein NPR4-like</fullName>
    </submittedName>
</protein>
<dbReference type="InterPro" id="IPR026961">
    <property type="entry name" value="PGG_dom"/>
</dbReference>